<dbReference type="InterPro" id="IPR032676">
    <property type="entry name" value="YkuD_2"/>
</dbReference>
<dbReference type="Proteomes" id="UP000036261">
    <property type="component" value="Unassembled WGS sequence"/>
</dbReference>
<comment type="caution">
    <text evidence="1">The sequence shown here is derived from an EMBL/GenBank/DDBJ whole genome shotgun (WGS) entry which is preliminary data.</text>
</comment>
<protein>
    <recommendedName>
        <fullName evidence="3">Peptidase</fullName>
    </recommendedName>
</protein>
<dbReference type="STRING" id="558151.ACM46_15850"/>
<dbReference type="EMBL" id="LFND01000005">
    <property type="protein sequence ID" value="KMQ61489.1"/>
    <property type="molecule type" value="Genomic_DNA"/>
</dbReference>
<evidence type="ECO:0000313" key="2">
    <source>
        <dbReference type="Proteomes" id="UP000036261"/>
    </source>
</evidence>
<dbReference type="PATRIC" id="fig|558151.6.peg.3351"/>
<dbReference type="AlphaFoldDB" id="A0A0J7I6D5"/>
<name>A0A0J7I6D5_9FLAO</name>
<gene>
    <name evidence="1" type="ORF">ACM46_15850</name>
</gene>
<evidence type="ECO:0000313" key="1">
    <source>
        <dbReference type="EMBL" id="KMQ61489.1"/>
    </source>
</evidence>
<dbReference type="PANTHER" id="PTHR38477:SF1">
    <property type="entry name" value="MUREIN L,D-TRANSPEPTIDASE CATALYTIC DOMAIN FAMILY PROTEIN"/>
    <property type="match status" value="1"/>
</dbReference>
<dbReference type="PANTHER" id="PTHR38477">
    <property type="entry name" value="HYPOTHETICAL EXPORTED PROTEIN"/>
    <property type="match status" value="1"/>
</dbReference>
<dbReference type="Pfam" id="PF13645">
    <property type="entry name" value="YkuD_2"/>
    <property type="match status" value="1"/>
</dbReference>
<accession>A0A0J7I6D5</accession>
<sequence>MMKKIIFLFLFIISCVKAELQGGVFSEEIPEAKVLEIKNYIKGKGYNQDIAIFINFRIPSGKYRYFIYDLKNNKVLQKAIVAHGSGSVVRNSEALKFSNTEGSYQSSLGKYEILGSYIGKFGKSYRLNGLDTTNSNAMQRAIVLHSLGCVPDKESHIPACLSLGCPMLSTNALLQTAKYLDTSEKPVILYAFY</sequence>
<proteinExistence type="predicted"/>
<reference evidence="1 2" key="1">
    <citation type="journal article" date="2013" name="Int. J. Syst. Evol. Microbiol.">
        <title>Chryseobacterium angstadtii sp. nov., isolated from a newt tank.</title>
        <authorList>
            <person name="Kirk K.E."/>
            <person name="Hoffman J.A."/>
            <person name="Smith K.A."/>
            <person name="Strahan B.L."/>
            <person name="Failor K.C."/>
            <person name="Krebs J.E."/>
            <person name="Gale A.N."/>
            <person name="Do T.D."/>
            <person name="Sontag T.C."/>
            <person name="Batties A.M."/>
            <person name="Mistiszyn K."/>
            <person name="Newman J.D."/>
        </authorList>
    </citation>
    <scope>NUCLEOTIDE SEQUENCE [LARGE SCALE GENOMIC DNA]</scope>
    <source>
        <strain evidence="1 2">KM</strain>
    </source>
</reference>
<organism evidence="1 2">
    <name type="scientific">Chryseobacterium angstadtii</name>
    <dbReference type="NCBI Taxonomy" id="558151"/>
    <lineage>
        <taxon>Bacteria</taxon>
        <taxon>Pseudomonadati</taxon>
        <taxon>Bacteroidota</taxon>
        <taxon>Flavobacteriia</taxon>
        <taxon>Flavobacteriales</taxon>
        <taxon>Weeksellaceae</taxon>
        <taxon>Chryseobacterium group</taxon>
        <taxon>Chryseobacterium</taxon>
    </lineage>
</organism>
<keyword evidence="2" id="KW-1185">Reference proteome</keyword>
<evidence type="ECO:0008006" key="3">
    <source>
        <dbReference type="Google" id="ProtNLM"/>
    </source>
</evidence>
<dbReference type="OrthoDB" id="1247236at2"/>
<dbReference type="PROSITE" id="PS51257">
    <property type="entry name" value="PROKAR_LIPOPROTEIN"/>
    <property type="match status" value="1"/>
</dbReference>